<dbReference type="Proteomes" id="UP000716291">
    <property type="component" value="Unassembled WGS sequence"/>
</dbReference>
<keyword evidence="1" id="KW-0175">Coiled coil</keyword>
<dbReference type="Gene3D" id="1.10.287.1700">
    <property type="match status" value="1"/>
</dbReference>
<evidence type="ECO:0000256" key="2">
    <source>
        <dbReference type="SAM" id="MobiDB-lite"/>
    </source>
</evidence>
<organism evidence="3 4">
    <name type="scientific">Rhizopus oryzae</name>
    <name type="common">Mucormycosis agent</name>
    <name type="synonym">Rhizopus arrhizus var. delemar</name>
    <dbReference type="NCBI Taxonomy" id="64495"/>
    <lineage>
        <taxon>Eukaryota</taxon>
        <taxon>Fungi</taxon>
        <taxon>Fungi incertae sedis</taxon>
        <taxon>Mucoromycota</taxon>
        <taxon>Mucoromycotina</taxon>
        <taxon>Mucoromycetes</taxon>
        <taxon>Mucorales</taxon>
        <taxon>Mucorineae</taxon>
        <taxon>Rhizopodaceae</taxon>
        <taxon>Rhizopus</taxon>
    </lineage>
</organism>
<evidence type="ECO:0000313" key="3">
    <source>
        <dbReference type="EMBL" id="KAG1312557.1"/>
    </source>
</evidence>
<accession>A0A9P6XF95</accession>
<dbReference type="EMBL" id="JAANQT010000269">
    <property type="protein sequence ID" value="KAG1312557.1"/>
    <property type="molecule type" value="Genomic_DNA"/>
</dbReference>
<gene>
    <name evidence="3" type="ORF">G6F64_002938</name>
</gene>
<feature type="coiled-coil region" evidence="1">
    <location>
        <begin position="111"/>
        <end position="297"/>
    </location>
</feature>
<name>A0A9P6XF95_RHIOR</name>
<evidence type="ECO:0000256" key="1">
    <source>
        <dbReference type="SAM" id="Coils"/>
    </source>
</evidence>
<feature type="region of interest" description="Disordered" evidence="2">
    <location>
        <begin position="1"/>
        <end position="83"/>
    </location>
</feature>
<keyword evidence="4" id="KW-1185">Reference proteome</keyword>
<sequence length="302" mass="34543">MVESAPKKRLVTSSSDRSEAKKPKVRPTIVGTKASQARANAIKTAQKTAAAAASGTKPQRKKSMNNEPPTLAKTYHTTASSLKQRPAWDLRGKVTDMTELYKLNLEKLEELRSFKRELDIIKEDKESQEKEAIQRAAALRTELQSLERQHISDIEELHTKQRIEHQKLEDDNLNYSRRLTTREIEVDDAKRKLETMLSELEHIKSENSRLKETLDKLSASFKEAESEKQSLSSKIQRTNMSISDHEKEIQTMKESIKDVNNTVQKLQSKLTEAHTVRDRLLDKVKVLEETKRDAKSASRLSV</sequence>
<reference evidence="3" key="1">
    <citation type="journal article" date="2020" name="Microb. Genom.">
        <title>Genetic diversity of clinical and environmental Mucorales isolates obtained from an investigation of mucormycosis cases among solid organ transplant recipients.</title>
        <authorList>
            <person name="Nguyen M.H."/>
            <person name="Kaul D."/>
            <person name="Muto C."/>
            <person name="Cheng S.J."/>
            <person name="Richter R.A."/>
            <person name="Bruno V.M."/>
            <person name="Liu G."/>
            <person name="Beyhan S."/>
            <person name="Sundermann A.J."/>
            <person name="Mounaud S."/>
            <person name="Pasculle A.W."/>
            <person name="Nierman W.C."/>
            <person name="Driscoll E."/>
            <person name="Cumbie R."/>
            <person name="Clancy C.J."/>
            <person name="Dupont C.L."/>
        </authorList>
    </citation>
    <scope>NUCLEOTIDE SEQUENCE</scope>
    <source>
        <strain evidence="3">GL11</strain>
    </source>
</reference>
<proteinExistence type="predicted"/>
<protein>
    <submittedName>
        <fullName evidence="3">Uncharacterized protein</fullName>
    </submittedName>
</protein>
<dbReference type="OrthoDB" id="2287144at2759"/>
<evidence type="ECO:0000313" key="4">
    <source>
        <dbReference type="Proteomes" id="UP000716291"/>
    </source>
</evidence>
<dbReference type="InterPro" id="IPR053716">
    <property type="entry name" value="Flag_assembly_chemotaxis_eff"/>
</dbReference>
<dbReference type="AlphaFoldDB" id="A0A9P6XF95"/>
<comment type="caution">
    <text evidence="3">The sequence shown here is derived from an EMBL/GenBank/DDBJ whole genome shotgun (WGS) entry which is preliminary data.</text>
</comment>
<feature type="compositionally biased region" description="Low complexity" evidence="2">
    <location>
        <begin position="39"/>
        <end position="57"/>
    </location>
</feature>